<dbReference type="AlphaFoldDB" id="I3S106"/>
<proteinExistence type="evidence at transcript level"/>
<sequence>MRPGGNNGYGGNCLLVLDDGGGNKCAPGG</sequence>
<accession>I3S106</accession>
<organism evidence="1">
    <name type="scientific">Lotus japonicus</name>
    <name type="common">Lotus corniculatus var. japonicus</name>
    <dbReference type="NCBI Taxonomy" id="34305"/>
    <lineage>
        <taxon>Eukaryota</taxon>
        <taxon>Viridiplantae</taxon>
        <taxon>Streptophyta</taxon>
        <taxon>Embryophyta</taxon>
        <taxon>Tracheophyta</taxon>
        <taxon>Spermatophyta</taxon>
        <taxon>Magnoliopsida</taxon>
        <taxon>eudicotyledons</taxon>
        <taxon>Gunneridae</taxon>
        <taxon>Pentapetalae</taxon>
        <taxon>rosids</taxon>
        <taxon>fabids</taxon>
        <taxon>Fabales</taxon>
        <taxon>Fabaceae</taxon>
        <taxon>Papilionoideae</taxon>
        <taxon>50 kb inversion clade</taxon>
        <taxon>NPAAA clade</taxon>
        <taxon>Hologalegina</taxon>
        <taxon>robinioid clade</taxon>
        <taxon>Loteae</taxon>
        <taxon>Lotus</taxon>
    </lineage>
</organism>
<evidence type="ECO:0000313" key="1">
    <source>
        <dbReference type="EMBL" id="AFK33948.1"/>
    </source>
</evidence>
<name>I3S106_LOTJA</name>
<reference evidence="1" key="1">
    <citation type="submission" date="2012-05" db="EMBL/GenBank/DDBJ databases">
        <authorList>
            <person name="Krishnakumar V."/>
            <person name="Cheung F."/>
            <person name="Xiao Y."/>
            <person name="Chan A."/>
            <person name="Moskal W.A."/>
            <person name="Town C.D."/>
        </authorList>
    </citation>
    <scope>NUCLEOTIDE SEQUENCE</scope>
</reference>
<protein>
    <submittedName>
        <fullName evidence="1">Uncharacterized protein</fullName>
    </submittedName>
</protein>
<dbReference type="EMBL" id="BT134153">
    <property type="protein sequence ID" value="AFK33948.1"/>
    <property type="molecule type" value="mRNA"/>
</dbReference>